<feature type="coiled-coil region" evidence="1">
    <location>
        <begin position="438"/>
        <end position="541"/>
    </location>
</feature>
<dbReference type="EMBL" id="ML975291">
    <property type="protein sequence ID" value="KAF1835156.1"/>
    <property type="molecule type" value="Genomic_DNA"/>
</dbReference>
<keyword evidence="1" id="KW-0175">Coiled coil</keyword>
<keyword evidence="3" id="KW-1185">Reference proteome</keyword>
<dbReference type="AlphaFoldDB" id="A0A6A5KHZ1"/>
<name>A0A6A5KHZ1_9PLEO</name>
<evidence type="ECO:0000256" key="1">
    <source>
        <dbReference type="SAM" id="Coils"/>
    </source>
</evidence>
<protein>
    <submittedName>
        <fullName evidence="2">Uncharacterized protein</fullName>
    </submittedName>
</protein>
<dbReference type="Proteomes" id="UP000800040">
    <property type="component" value="Unassembled WGS sequence"/>
</dbReference>
<reference evidence="2" key="1">
    <citation type="submission" date="2020-01" db="EMBL/GenBank/DDBJ databases">
        <authorList>
            <consortium name="DOE Joint Genome Institute"/>
            <person name="Haridas S."/>
            <person name="Albert R."/>
            <person name="Binder M."/>
            <person name="Bloem J."/>
            <person name="Labutti K."/>
            <person name="Salamov A."/>
            <person name="Andreopoulos B."/>
            <person name="Baker S.E."/>
            <person name="Barry K."/>
            <person name="Bills G."/>
            <person name="Bluhm B.H."/>
            <person name="Cannon C."/>
            <person name="Castanera R."/>
            <person name="Culley D.E."/>
            <person name="Daum C."/>
            <person name="Ezra D."/>
            <person name="Gonzalez J.B."/>
            <person name="Henrissat B."/>
            <person name="Kuo A."/>
            <person name="Liang C."/>
            <person name="Lipzen A."/>
            <person name="Lutzoni F."/>
            <person name="Magnuson J."/>
            <person name="Mondo S."/>
            <person name="Nolan M."/>
            <person name="Ohm R."/>
            <person name="Pangilinan J."/>
            <person name="Park H.-J."/>
            <person name="Ramirez L."/>
            <person name="Alfaro M."/>
            <person name="Sun H."/>
            <person name="Tritt A."/>
            <person name="Yoshinaga Y."/>
            <person name="Zwiers L.-H."/>
            <person name="Turgeon B.G."/>
            <person name="Goodwin S.B."/>
            <person name="Spatafora J.W."/>
            <person name="Crous P.W."/>
            <person name="Grigoriev I.V."/>
        </authorList>
    </citation>
    <scope>NUCLEOTIDE SEQUENCE</scope>
    <source>
        <strain evidence="2">P77</strain>
    </source>
</reference>
<feature type="coiled-coil region" evidence="1">
    <location>
        <begin position="323"/>
        <end position="402"/>
    </location>
</feature>
<feature type="coiled-coil region" evidence="1">
    <location>
        <begin position="182"/>
        <end position="279"/>
    </location>
</feature>
<gene>
    <name evidence="2" type="ORF">BDW02DRAFT_496576</name>
</gene>
<proteinExistence type="predicted"/>
<organism evidence="2 3">
    <name type="scientific">Decorospora gaudefroyi</name>
    <dbReference type="NCBI Taxonomy" id="184978"/>
    <lineage>
        <taxon>Eukaryota</taxon>
        <taxon>Fungi</taxon>
        <taxon>Dikarya</taxon>
        <taxon>Ascomycota</taxon>
        <taxon>Pezizomycotina</taxon>
        <taxon>Dothideomycetes</taxon>
        <taxon>Pleosporomycetidae</taxon>
        <taxon>Pleosporales</taxon>
        <taxon>Pleosporineae</taxon>
        <taxon>Pleosporaceae</taxon>
        <taxon>Decorospora</taxon>
    </lineage>
</organism>
<evidence type="ECO:0000313" key="3">
    <source>
        <dbReference type="Proteomes" id="UP000800040"/>
    </source>
</evidence>
<dbReference type="OrthoDB" id="3945906at2759"/>
<evidence type="ECO:0000313" key="2">
    <source>
        <dbReference type="EMBL" id="KAF1835156.1"/>
    </source>
</evidence>
<accession>A0A6A5KHZ1</accession>
<sequence length="566" mass="63037">MAPAQAYHGPTALSFSKYAPQQQRKVASADNMIPSREQAAATNSGSHVVSGVAQQNANVQLASPQPQVLKDEVDKHGAEFSRTVSTTVTNTHRLLELIRASMPDTTGLPVDMQWNELEHLFAAAKGVKTALPVSLEKQRDDMSLYHTSKLNEAVRDMHEELSNSHKKVDVQQNLILEHQPAFQEYEAQTAGKLKDLEDLKERVSRLTLEKGNFRTEIDRYVQLLEQEQSTKAENHGKVADLQAELEMLADAKKQLLAEVDTLRKEVVDLQGKMNDAEKEITDRFTAELKSTADLLMKESQKTTALNAMISQLEGVESTARLEADKAKKENVMLNERYNSQAAEHSKSFVKVNEQTKQIEALNVDVGRFQEENAHLKLRLNKLTDLEKQIMELNEANSKLSAQTTKLTSELEVAQGAASSAHSEAGSLLEKLESLGQEVKHLGSENTKLKATIDELEAAKVDGGPSTSVNEAAVRDYEDKIFKLETSKNQWENLAKLSYIEYKEILPTYQMAEHHRKDALEKEEMIEDLERKLTEAEAAQLNGMAIAGGDTGYWKAKYETLLATVGG</sequence>